<dbReference type="Proteomes" id="UP000287144">
    <property type="component" value="Unassembled WGS sequence"/>
</dbReference>
<reference evidence="1 2" key="1">
    <citation type="submission" date="2017-06" db="EMBL/GenBank/DDBJ databases">
        <title>Comparative genomic analysis of Ambrosia Fusariam Clade fungi.</title>
        <authorList>
            <person name="Stajich J.E."/>
            <person name="Carrillo J."/>
            <person name="Kijimoto T."/>
            <person name="Eskalen A."/>
            <person name="O'Donnell K."/>
            <person name="Kasson M."/>
        </authorList>
    </citation>
    <scope>NUCLEOTIDE SEQUENCE [LARGE SCALE GENOMIC DNA]</scope>
    <source>
        <strain evidence="1 2">NRRL62579</strain>
    </source>
</reference>
<gene>
    <name evidence="1" type="ORF">CEP52_017170</name>
</gene>
<accession>A0A428RVM2</accession>
<name>A0A428RVM2_9HYPO</name>
<evidence type="ECO:0000313" key="2">
    <source>
        <dbReference type="Proteomes" id="UP000287144"/>
    </source>
</evidence>
<organism evidence="1 2">
    <name type="scientific">Fusarium oligoseptatum</name>
    <dbReference type="NCBI Taxonomy" id="2604345"/>
    <lineage>
        <taxon>Eukaryota</taxon>
        <taxon>Fungi</taxon>
        <taxon>Dikarya</taxon>
        <taxon>Ascomycota</taxon>
        <taxon>Pezizomycotina</taxon>
        <taxon>Sordariomycetes</taxon>
        <taxon>Hypocreomycetidae</taxon>
        <taxon>Hypocreales</taxon>
        <taxon>Nectriaceae</taxon>
        <taxon>Fusarium</taxon>
        <taxon>Fusarium solani species complex</taxon>
    </lineage>
</organism>
<keyword evidence="2" id="KW-1185">Reference proteome</keyword>
<dbReference type="STRING" id="1325735.A0A428RVM2"/>
<sequence>MTPPLLPASAAPFAPRTSSVSVVLGSKVEPWLTQTLKRISRVKQRRLNSAPQHQRYLTETLSSPNAIWTLASIMLPKSPEPDFKRDANNPLVEAMMNYEILHIEGYVVHIDMVLRNEVAYKLTKDTINTLIEHHKEVYCVGAANTTYSWPDGEHWCKKLHEDFVQAINEFVFFAHVSTLEGLEEGGTGELLKGGSNEVKEKITSLMKSPRPRALDAIQRNSLFLIGSLWSQPGMSSSQPAIELWRGSPSVSSVSSPTGIDNCLDCVSMAQSNPVPTAAFTQSHLTADFSYNSPQETALISTLPLPSMPAVTQYGISMAMSGMCGSYSNGWDRCQEYAATHVFAVPQDDSLSSVVVSSSECAFFPSFMPKAFV</sequence>
<proteinExistence type="predicted"/>
<dbReference type="AlphaFoldDB" id="A0A428RVM2"/>
<protein>
    <submittedName>
        <fullName evidence="1">Uncharacterized protein</fullName>
    </submittedName>
</protein>
<comment type="caution">
    <text evidence="1">The sequence shown here is derived from an EMBL/GenBank/DDBJ whole genome shotgun (WGS) entry which is preliminary data.</text>
</comment>
<dbReference type="EMBL" id="NKCK01000460">
    <property type="protein sequence ID" value="RSL81570.1"/>
    <property type="molecule type" value="Genomic_DNA"/>
</dbReference>
<evidence type="ECO:0000313" key="1">
    <source>
        <dbReference type="EMBL" id="RSL81570.1"/>
    </source>
</evidence>